<keyword evidence="2" id="KW-0812">Transmembrane</keyword>
<feature type="region of interest" description="Disordered" evidence="1">
    <location>
        <begin position="143"/>
        <end position="229"/>
    </location>
</feature>
<keyword evidence="2" id="KW-1133">Transmembrane helix</keyword>
<evidence type="ECO:0000313" key="4">
    <source>
        <dbReference type="Proteomes" id="UP000199400"/>
    </source>
</evidence>
<organism evidence="3 4">
    <name type="scientific">Nannocystis exedens</name>
    <dbReference type="NCBI Taxonomy" id="54"/>
    <lineage>
        <taxon>Bacteria</taxon>
        <taxon>Pseudomonadati</taxon>
        <taxon>Myxococcota</taxon>
        <taxon>Polyangia</taxon>
        <taxon>Nannocystales</taxon>
        <taxon>Nannocystaceae</taxon>
        <taxon>Nannocystis</taxon>
    </lineage>
</organism>
<keyword evidence="2" id="KW-0472">Membrane</keyword>
<dbReference type="Pfam" id="PF07963">
    <property type="entry name" value="N_methyl"/>
    <property type="match status" value="1"/>
</dbReference>
<dbReference type="SUPFAM" id="SSF54523">
    <property type="entry name" value="Pili subunits"/>
    <property type="match status" value="1"/>
</dbReference>
<dbReference type="STRING" id="54.SAMN02745121_08659"/>
<dbReference type="NCBIfam" id="TIGR02532">
    <property type="entry name" value="IV_pilin_GFxxxE"/>
    <property type="match status" value="1"/>
</dbReference>
<dbReference type="AlphaFoldDB" id="A0A1I2IEM6"/>
<evidence type="ECO:0000256" key="1">
    <source>
        <dbReference type="SAM" id="MobiDB-lite"/>
    </source>
</evidence>
<dbReference type="InterPro" id="IPR012902">
    <property type="entry name" value="N_methyl_site"/>
</dbReference>
<sequence length="336" mass="36477">MAMRSRHTAARGRRGSLGFTLIEVLVVMGILALLIGSVITGLGASKQAQVARVTNQLANTIRFAYNKARVTGTYYRLLIDIDKNSFTMQRGDDRMYLPATDRYGRIVVVDPGKVKEREERDKRAEENYNRSLQARVLDAVKGAPVGKPGQTMGPLGQPMASVSQGTGTPGQPGQPTKAGTPGAPGTPGQPGAAGAAKPGATPSQTQPLDKYITPPKKVPRRKPPIFGAFEDDNSLSELRKPFKFPPEVKVIAVRTAEDLKPITKGEASLYFFPQGHTQLAHIHVQEVANPENEFTIIVKPLTGRVEVKEGHIDLALPDDPTSIRDDLGKKMNRRAF</sequence>
<feature type="compositionally biased region" description="Low complexity" evidence="1">
    <location>
        <begin position="189"/>
        <end position="202"/>
    </location>
</feature>
<reference evidence="4" key="1">
    <citation type="submission" date="2016-10" db="EMBL/GenBank/DDBJ databases">
        <authorList>
            <person name="Varghese N."/>
            <person name="Submissions S."/>
        </authorList>
    </citation>
    <scope>NUCLEOTIDE SEQUENCE [LARGE SCALE GENOMIC DNA]</scope>
    <source>
        <strain evidence="4">ATCC 25963</strain>
    </source>
</reference>
<dbReference type="Proteomes" id="UP000199400">
    <property type="component" value="Unassembled WGS sequence"/>
</dbReference>
<feature type="compositionally biased region" description="Low complexity" evidence="1">
    <location>
        <begin position="164"/>
        <end position="183"/>
    </location>
</feature>
<keyword evidence="4" id="KW-1185">Reference proteome</keyword>
<gene>
    <name evidence="3" type="ORF">SAMN02745121_08659</name>
</gene>
<dbReference type="InterPro" id="IPR045584">
    <property type="entry name" value="Pilin-like"/>
</dbReference>
<evidence type="ECO:0000256" key="2">
    <source>
        <dbReference type="SAM" id="Phobius"/>
    </source>
</evidence>
<feature type="transmembrane region" description="Helical" evidence="2">
    <location>
        <begin position="21"/>
        <end position="44"/>
    </location>
</feature>
<dbReference type="EMBL" id="FOMX01000064">
    <property type="protein sequence ID" value="SFF40674.1"/>
    <property type="molecule type" value="Genomic_DNA"/>
</dbReference>
<name>A0A1I2IEM6_9BACT</name>
<protein>
    <submittedName>
        <fullName evidence="3">Prepilin-type N-terminal cleavage/methylation domain-containing protein</fullName>
    </submittedName>
</protein>
<evidence type="ECO:0000313" key="3">
    <source>
        <dbReference type="EMBL" id="SFF40674.1"/>
    </source>
</evidence>
<proteinExistence type="predicted"/>
<accession>A0A1I2IEM6</accession>